<proteinExistence type="predicted"/>
<dbReference type="AlphaFoldDB" id="A0A6H5G1N1"/>
<gene>
    <name evidence="1" type="ORF">NTEN_LOCUS2462</name>
</gene>
<reference evidence="1 2" key="1">
    <citation type="submission" date="2020-02" db="EMBL/GenBank/DDBJ databases">
        <authorList>
            <person name="Ferguson B K."/>
        </authorList>
    </citation>
    <scope>NUCLEOTIDE SEQUENCE [LARGE SCALE GENOMIC DNA]</scope>
</reference>
<evidence type="ECO:0000313" key="1">
    <source>
        <dbReference type="EMBL" id="CAA9995671.1"/>
    </source>
</evidence>
<accession>A0A6H5G1N1</accession>
<name>A0A6H5G1N1_9HEMI</name>
<dbReference type="EMBL" id="CADCXU010003913">
    <property type="protein sequence ID" value="CAA9995671.1"/>
    <property type="molecule type" value="Genomic_DNA"/>
</dbReference>
<evidence type="ECO:0000313" key="2">
    <source>
        <dbReference type="Proteomes" id="UP000479000"/>
    </source>
</evidence>
<sequence length="52" mass="6098">MVEIIILQKRIKKIETTCLHDVLIILRVVKGKLTNPCQIIRVCKNQGEMMEY</sequence>
<keyword evidence="2" id="KW-1185">Reference proteome</keyword>
<protein>
    <submittedName>
        <fullName evidence="1">Uncharacterized protein</fullName>
    </submittedName>
</protein>
<organism evidence="1 2">
    <name type="scientific">Nesidiocoris tenuis</name>
    <dbReference type="NCBI Taxonomy" id="355587"/>
    <lineage>
        <taxon>Eukaryota</taxon>
        <taxon>Metazoa</taxon>
        <taxon>Ecdysozoa</taxon>
        <taxon>Arthropoda</taxon>
        <taxon>Hexapoda</taxon>
        <taxon>Insecta</taxon>
        <taxon>Pterygota</taxon>
        <taxon>Neoptera</taxon>
        <taxon>Paraneoptera</taxon>
        <taxon>Hemiptera</taxon>
        <taxon>Heteroptera</taxon>
        <taxon>Panheteroptera</taxon>
        <taxon>Cimicomorpha</taxon>
        <taxon>Miridae</taxon>
        <taxon>Dicyphina</taxon>
        <taxon>Nesidiocoris</taxon>
    </lineage>
</organism>
<dbReference type="Proteomes" id="UP000479000">
    <property type="component" value="Unassembled WGS sequence"/>
</dbReference>